<dbReference type="AlphaFoldDB" id="A0A060REX3"/>
<keyword evidence="2" id="KW-1185">Reference proteome</keyword>
<sequence>MELPESKRGEIIAQLRDKATLKQKVYDNTFAVMSEIKEILQEYAVEANETLEGADRRIRLEYRDRGKLEAQLQLAGDILVFSMHTNTFQFERDNIVWKNSYVQRDRNNSYCGIINIYNFLSDSFRFNRQSDEGYLIGRIFVNHESQYFVEGKRQVSFRHNSFGSGVITYEALTHIVESALGYTLEFDLLVPPFDSQKVVSVEQMNTKIENSRLQTGKRLGYNYNSDDI</sequence>
<dbReference type="OrthoDB" id="1003648at2"/>
<evidence type="ECO:0000313" key="1">
    <source>
        <dbReference type="EMBL" id="CDN33109.1"/>
    </source>
</evidence>
<protein>
    <submittedName>
        <fullName evidence="1">Uncharacterized protein</fullName>
    </submittedName>
</protein>
<reference evidence="1 2" key="1">
    <citation type="journal article" date="2015" name="Genome Announc.">
        <title>Complete Genome Sequence of the Novel Leech Symbiont Mucinivorans hirudinis M3T.</title>
        <authorList>
            <person name="Nelson M.C."/>
            <person name="Bomar L."/>
            <person name="Graf J."/>
        </authorList>
    </citation>
    <scope>NUCLEOTIDE SEQUENCE [LARGE SCALE GENOMIC DNA]</scope>
    <source>
        <strain evidence="2">M3</strain>
    </source>
</reference>
<dbReference type="Proteomes" id="UP000027616">
    <property type="component" value="Chromosome I"/>
</dbReference>
<accession>A0A060REX3</accession>
<dbReference type="PATRIC" id="fig|1433126.3.peg.3014"/>
<name>A0A060REX3_9BACT</name>
<proteinExistence type="predicted"/>
<gene>
    <name evidence="1" type="ORF">BN938_3047</name>
</gene>
<dbReference type="EMBL" id="HG934468">
    <property type="protein sequence ID" value="CDN33109.1"/>
    <property type="molecule type" value="Genomic_DNA"/>
</dbReference>
<dbReference type="eggNOG" id="ENOG50324R0">
    <property type="taxonomic scope" value="Bacteria"/>
</dbReference>
<dbReference type="HOGENOM" id="CLU_102901_0_0_10"/>
<dbReference type="KEGG" id="rbc:BN938_3047"/>
<dbReference type="STRING" id="1433126.BN938_3047"/>
<organism evidence="1 2">
    <name type="scientific">Mucinivorans hirudinis</name>
    <dbReference type="NCBI Taxonomy" id="1433126"/>
    <lineage>
        <taxon>Bacteria</taxon>
        <taxon>Pseudomonadati</taxon>
        <taxon>Bacteroidota</taxon>
        <taxon>Bacteroidia</taxon>
        <taxon>Bacteroidales</taxon>
        <taxon>Rikenellaceae</taxon>
        <taxon>Mucinivorans</taxon>
    </lineage>
</organism>
<evidence type="ECO:0000313" key="2">
    <source>
        <dbReference type="Proteomes" id="UP000027616"/>
    </source>
</evidence>